<dbReference type="EMBL" id="AVBC01000020">
    <property type="protein sequence ID" value="ERL51699.1"/>
    <property type="molecule type" value="Genomic_DNA"/>
</dbReference>
<dbReference type="GO" id="GO:0019154">
    <property type="term" value="F:glycolate dehydrogenase activity"/>
    <property type="evidence" value="ECO:0007669"/>
    <property type="project" value="UniProtKB-EC"/>
</dbReference>
<name>W1N865_9GAMM</name>
<dbReference type="InterPro" id="IPR017896">
    <property type="entry name" value="4Fe4S_Fe-S-bd"/>
</dbReference>
<dbReference type="PANTHER" id="PTHR32479">
    <property type="entry name" value="GLYCOLATE OXIDASE IRON-SULFUR SUBUNIT"/>
    <property type="match status" value="1"/>
</dbReference>
<feature type="domain" description="4Fe-4S ferredoxin-type" evidence="7">
    <location>
        <begin position="70"/>
        <end position="93"/>
    </location>
</feature>
<dbReference type="RefSeq" id="WP_021818335.1">
    <property type="nucleotide sequence ID" value="NZ_AVBC01000020.1"/>
</dbReference>
<evidence type="ECO:0000256" key="5">
    <source>
        <dbReference type="ARBA" id="ARBA00023014"/>
    </source>
</evidence>
<evidence type="ECO:0000256" key="4">
    <source>
        <dbReference type="ARBA" id="ARBA00023004"/>
    </source>
</evidence>
<dbReference type="NCBIfam" id="NF008434">
    <property type="entry name" value="PRK11274.1"/>
    <property type="match status" value="1"/>
</dbReference>
<dbReference type="PANTHER" id="PTHR32479:SF17">
    <property type="entry name" value="GLYCOLATE OXIDASE IRON-SULFUR SUBUNIT"/>
    <property type="match status" value="1"/>
</dbReference>
<dbReference type="PROSITE" id="PS00198">
    <property type="entry name" value="4FE4S_FER_1"/>
    <property type="match status" value="1"/>
</dbReference>
<comment type="cofactor">
    <cofactor evidence="6">
        <name>[4Fe-4S] cluster</name>
        <dbReference type="ChEBI" id="CHEBI:49883"/>
    </cofactor>
    <text evidence="6">Binds 2 [4Fe-4S] clusters.</text>
</comment>
<keyword evidence="1 6" id="KW-0004">4Fe-4S</keyword>
<dbReference type="PATRIC" id="fig|1178482.3.peg.1377"/>
<accession>W1N865</accession>
<keyword evidence="6" id="KW-0813">Transport</keyword>
<dbReference type="STRING" id="1178482.AR456_15970"/>
<evidence type="ECO:0000259" key="7">
    <source>
        <dbReference type="PROSITE" id="PS51379"/>
    </source>
</evidence>
<dbReference type="SUPFAM" id="SSF46548">
    <property type="entry name" value="alpha-helical ferredoxin"/>
    <property type="match status" value="1"/>
</dbReference>
<dbReference type="InterPro" id="IPR012257">
    <property type="entry name" value="Glc_ox_4Fe-4S"/>
</dbReference>
<dbReference type="InterPro" id="IPR004017">
    <property type="entry name" value="Cys_rich_dom"/>
</dbReference>
<dbReference type="Pfam" id="PF13183">
    <property type="entry name" value="Fer4_8"/>
    <property type="match status" value="1"/>
</dbReference>
<dbReference type="KEGG" id="hhu:AR456_15970"/>
<keyword evidence="4 6" id="KW-0408">Iron</keyword>
<feature type="domain" description="4Fe-4S ferredoxin-type" evidence="7">
    <location>
        <begin position="16"/>
        <end position="45"/>
    </location>
</feature>
<sequence length="410" mass="45111">MQTNFSDSQRQQVHIREAEKVLRTCVHCGFCNATCPTYQLLGDERDGPRGRIYLMKELLESRDDDERITDETRLHLDRCLTCRNCETTCPSGVEYHKLLDIGRAEIERRAPRSAADKALRFGLRKALVDPSRFKALLSMGQIFRPLVPGALKDKMPAPAPDPGVRPERHDLQRQMLILEGCVQPGLSPNTNAATARVLERLGIGLTPTPQAGCCGAIDFHLSAMEAGRERARRNIDAWLPHLDAGCEAIIQTASGCGAFVKEYVDILANDPEYADKARRVSDATLDLVEVLGQEALDNLSIKAEQRLAFHCPCTLQHAQKLSGAVERVLADLGFELTAVQDPHLCCGSAGTYSITQPQLSKQLRDNKLAALEAGNPEVIVTANIGCQSHLASANRTPVRHWIEIVDAALQ</sequence>
<dbReference type="Proteomes" id="UP000019113">
    <property type="component" value="Unassembled WGS sequence"/>
</dbReference>
<dbReference type="PROSITE" id="PS51379">
    <property type="entry name" value="4FE4S_FER_2"/>
    <property type="match status" value="2"/>
</dbReference>
<dbReference type="InterPro" id="IPR017900">
    <property type="entry name" value="4Fe4S_Fe_S_CS"/>
</dbReference>
<dbReference type="Gene3D" id="1.10.1060.10">
    <property type="entry name" value="Alpha-helical ferredoxin"/>
    <property type="match status" value="1"/>
</dbReference>
<evidence type="ECO:0000256" key="6">
    <source>
        <dbReference type="PIRNR" id="PIRNR000139"/>
    </source>
</evidence>
<evidence type="ECO:0000256" key="3">
    <source>
        <dbReference type="ARBA" id="ARBA00022737"/>
    </source>
</evidence>
<comment type="catalytic activity">
    <reaction evidence="6">
        <text>glycolate + A = glyoxylate + AH2</text>
        <dbReference type="Rhea" id="RHEA:21264"/>
        <dbReference type="ChEBI" id="CHEBI:13193"/>
        <dbReference type="ChEBI" id="CHEBI:17499"/>
        <dbReference type="ChEBI" id="CHEBI:29805"/>
        <dbReference type="ChEBI" id="CHEBI:36655"/>
        <dbReference type="EC" id="1.1.99.14"/>
    </reaction>
</comment>
<dbReference type="OrthoDB" id="9765258at2"/>
<evidence type="ECO:0000313" key="9">
    <source>
        <dbReference type="Proteomes" id="UP000019113"/>
    </source>
</evidence>
<reference evidence="8 9" key="1">
    <citation type="submission" date="2013-08" db="EMBL/GenBank/DDBJ databases">
        <title>draft genome of Halomonas huanghegensis, strain BJGMM-B45T.</title>
        <authorList>
            <person name="Miao C."/>
            <person name="Wan Y."/>
            <person name="Jin W."/>
        </authorList>
    </citation>
    <scope>NUCLEOTIDE SEQUENCE [LARGE SCALE GENOMIC DNA]</scope>
    <source>
        <strain evidence="8 9">BJGMM-B45</strain>
    </source>
</reference>
<gene>
    <name evidence="8" type="primary">glcF</name>
    <name evidence="8" type="ORF">BJB45_11080</name>
</gene>
<keyword evidence="2 6" id="KW-0479">Metal-binding</keyword>
<dbReference type="EC" id="1.1.99.14" evidence="6"/>
<dbReference type="GO" id="GO:0051539">
    <property type="term" value="F:4 iron, 4 sulfur cluster binding"/>
    <property type="evidence" value="ECO:0007669"/>
    <property type="project" value="UniProtKB-UniRule"/>
</dbReference>
<keyword evidence="6" id="KW-0249">Electron transport</keyword>
<dbReference type="InterPro" id="IPR009051">
    <property type="entry name" value="Helical_ferredxn"/>
</dbReference>
<evidence type="ECO:0000256" key="1">
    <source>
        <dbReference type="ARBA" id="ARBA00022485"/>
    </source>
</evidence>
<dbReference type="PIRSF" id="PIRSF000139">
    <property type="entry name" value="Glc_ox_4Fe-4S"/>
    <property type="match status" value="1"/>
</dbReference>
<organism evidence="8 9">
    <name type="scientific">Halomonas huangheensis</name>
    <dbReference type="NCBI Taxonomy" id="1178482"/>
    <lineage>
        <taxon>Bacteria</taxon>
        <taxon>Pseudomonadati</taxon>
        <taxon>Pseudomonadota</taxon>
        <taxon>Gammaproteobacteria</taxon>
        <taxon>Oceanospirillales</taxon>
        <taxon>Halomonadaceae</taxon>
        <taxon>Halomonas</taxon>
    </lineage>
</organism>
<dbReference type="AlphaFoldDB" id="W1N865"/>
<proteinExistence type="predicted"/>
<comment type="caution">
    <text evidence="8">The sequence shown here is derived from an EMBL/GenBank/DDBJ whole genome shotgun (WGS) entry which is preliminary data.</text>
</comment>
<comment type="function">
    <text evidence="6">Component of a complex that catalyzes the oxidation of glycolate to glyoxylate.</text>
</comment>
<keyword evidence="5 6" id="KW-0411">Iron-sulfur</keyword>
<keyword evidence="3" id="KW-0677">Repeat</keyword>
<dbReference type="eggNOG" id="COG0247">
    <property type="taxonomic scope" value="Bacteria"/>
</dbReference>
<dbReference type="Pfam" id="PF02754">
    <property type="entry name" value="CCG"/>
    <property type="match status" value="2"/>
</dbReference>
<protein>
    <recommendedName>
        <fullName evidence="6">Glycolate oxidase iron-sulfur subunit</fullName>
        <ecNumber evidence="6">1.1.99.14</ecNumber>
    </recommendedName>
</protein>
<comment type="catalytic activity">
    <reaction evidence="6">
        <text>(R)-lactate + A = pyruvate + AH2</text>
        <dbReference type="Rhea" id="RHEA:15089"/>
        <dbReference type="ChEBI" id="CHEBI:13193"/>
        <dbReference type="ChEBI" id="CHEBI:15361"/>
        <dbReference type="ChEBI" id="CHEBI:16004"/>
        <dbReference type="ChEBI" id="CHEBI:17499"/>
    </reaction>
</comment>
<keyword evidence="9" id="KW-1185">Reference proteome</keyword>
<dbReference type="GO" id="GO:0046872">
    <property type="term" value="F:metal ion binding"/>
    <property type="evidence" value="ECO:0007669"/>
    <property type="project" value="UniProtKB-UniRule"/>
</dbReference>
<evidence type="ECO:0000313" key="8">
    <source>
        <dbReference type="EMBL" id="ERL51699.1"/>
    </source>
</evidence>
<evidence type="ECO:0000256" key="2">
    <source>
        <dbReference type="ARBA" id="ARBA00022723"/>
    </source>
</evidence>